<organism evidence="7 8">
    <name type="scientific">Commensalibacter oyaizuii</name>
    <dbReference type="NCBI Taxonomy" id="3043873"/>
    <lineage>
        <taxon>Bacteria</taxon>
        <taxon>Pseudomonadati</taxon>
        <taxon>Pseudomonadota</taxon>
        <taxon>Alphaproteobacteria</taxon>
        <taxon>Acetobacterales</taxon>
        <taxon>Acetobacteraceae</taxon>
    </lineage>
</organism>
<comment type="caution">
    <text evidence="7">The sequence shown here is derived from an EMBL/GenBank/DDBJ whole genome shotgun (WGS) entry which is preliminary data.</text>
</comment>
<dbReference type="SMART" id="SM00491">
    <property type="entry name" value="HELICc2"/>
    <property type="match status" value="1"/>
</dbReference>
<name>A0ABT6Q0L3_9PROT</name>
<evidence type="ECO:0000256" key="1">
    <source>
        <dbReference type="ARBA" id="ARBA00022741"/>
    </source>
</evidence>
<proteinExistence type="inferred from homology"/>
<dbReference type="InterPro" id="IPR045028">
    <property type="entry name" value="DinG/Rad3-like"/>
</dbReference>
<evidence type="ECO:0000313" key="7">
    <source>
        <dbReference type="EMBL" id="MDI2090029.1"/>
    </source>
</evidence>
<dbReference type="Proteomes" id="UP001431634">
    <property type="component" value="Unassembled WGS sequence"/>
</dbReference>
<comment type="similarity">
    <text evidence="4">Belongs to the helicase family. DinG subfamily.</text>
</comment>
<dbReference type="InterPro" id="IPR014013">
    <property type="entry name" value="Helic_SF1/SF2_ATP-bd_DinG/Rad3"/>
</dbReference>
<accession>A0ABT6Q0L3</accession>
<evidence type="ECO:0000259" key="5">
    <source>
        <dbReference type="PROSITE" id="PS51192"/>
    </source>
</evidence>
<dbReference type="PANTHER" id="PTHR11472">
    <property type="entry name" value="DNA REPAIR DEAD HELICASE RAD3/XP-D SUBFAMILY MEMBER"/>
    <property type="match status" value="1"/>
</dbReference>
<keyword evidence="7" id="KW-0347">Helicase</keyword>
<dbReference type="PANTHER" id="PTHR11472:SF34">
    <property type="entry name" value="REGULATOR OF TELOMERE ELONGATION HELICASE 1"/>
    <property type="match status" value="1"/>
</dbReference>
<dbReference type="EC" id="3.6.4.12" evidence="7"/>
<dbReference type="InterPro" id="IPR006555">
    <property type="entry name" value="ATP-dep_Helicase_C"/>
</dbReference>
<keyword evidence="2 7" id="KW-0378">Hydrolase</keyword>
<protein>
    <submittedName>
        <fullName evidence="7">ATP-dependent DNA helicase</fullName>
        <ecNumber evidence="7">3.6.4.12</ecNumber>
    </submittedName>
</protein>
<dbReference type="SUPFAM" id="SSF52540">
    <property type="entry name" value="P-loop containing nucleoside triphosphate hydrolases"/>
    <property type="match status" value="1"/>
</dbReference>
<feature type="domain" description="Helicase ATP-binding" evidence="5">
    <location>
        <begin position="228"/>
        <end position="471"/>
    </location>
</feature>
<dbReference type="Pfam" id="PF13307">
    <property type="entry name" value="Helicase_C_2"/>
    <property type="match status" value="1"/>
</dbReference>
<dbReference type="PROSITE" id="PS51193">
    <property type="entry name" value="HELICASE_ATP_BIND_2"/>
    <property type="match status" value="1"/>
</dbReference>
<evidence type="ECO:0000313" key="8">
    <source>
        <dbReference type="Proteomes" id="UP001431634"/>
    </source>
</evidence>
<sequence>MFLEKYSALTVHHNQYSILTDEGEILNLTRQEATKFLKKQVNVFVIHAPITYRKLRNDKNIHTQEWLDILELAAFIYPTQSFGFTPETIAQALNIPCPIQIEADFLLTIIHTLAQRLQEKQTHFPSETLNAQAASLYYAGWKWAPFVLDLLNITLPLPKKNLQPMDGLKVWRRLPKWEETPPRPPPSQKPVERKEALLRLSELLGPNAEDRVGQTDFVDIARTAFAPRQLPDQPNVVLAEAGTGTGKTLAYIAPATLWAERNEGTVWINTYTRHLQRQIENEFFRLYPDPEIKKKHIVVRKGRENYLCLLNLEEILNSYSNQPSLNKIALILLCRWAEETSDGDLFGGDLPSWFNDLFHEKLIYQLAERRGECIHGACPHYQCCFVEHSIHQAQEADIVIANHALVMNQIAWHLENDHPEQQQTFPTRFIFDEAHHILDATDSTYSSALSAIETSELRRWLLGNEGTRSRSKGLKKRIHDVIIGDDKLEYLLEKILQAAHALPSLNWFAHFPVNDNSEHTATNPSEQFFYLVYTQIQARSNKGDPNIPSVEYFDQNECDLFPILPELQSYASTLAECFLNILSPLSQFIKTLEHKLETDVNTLDKFSKDRIETTIASLKRRAVNPLTLWSSILSILSQPDQNKSETETHVTFLKVEKQGQRIVDVGIFHHWLDPTLPFMNSLSHYAHGIIMTSATLRDENENQKDIETSWQAAEKRVGTAHLPIPPTRASLACPFDYKKQSLVFIVNDINTHSIHSLAHAYLRLFVASNGGALGLFTAISRLRAVYQRIIDPLEEENISLFAQHVDPINNNSLIDLFKSENHSCLLGTDAMRDGINIPGDALRLVVFEKIPWPRPDILHRERRKYFYPDTPQLYDGQIVRLRLRQAFGRLIRTQQDRGVFVILDRRTPTRMLSAFPEGVTIQRASLEAVITKVQDFYKDMT</sequence>
<feature type="domain" description="Helicase ATP-binding" evidence="6">
    <location>
        <begin position="200"/>
        <end position="481"/>
    </location>
</feature>
<gene>
    <name evidence="7" type="ORF">QJV27_01315</name>
</gene>
<dbReference type="EMBL" id="JASBAO010000001">
    <property type="protein sequence ID" value="MDI2090029.1"/>
    <property type="molecule type" value="Genomic_DNA"/>
</dbReference>
<dbReference type="PROSITE" id="PS51192">
    <property type="entry name" value="HELICASE_ATP_BIND_1"/>
    <property type="match status" value="1"/>
</dbReference>
<dbReference type="GO" id="GO:0016787">
    <property type="term" value="F:hydrolase activity"/>
    <property type="evidence" value="ECO:0007669"/>
    <property type="project" value="UniProtKB-KW"/>
</dbReference>
<dbReference type="SMART" id="SM00487">
    <property type="entry name" value="DEXDc"/>
    <property type="match status" value="1"/>
</dbReference>
<evidence type="ECO:0000256" key="2">
    <source>
        <dbReference type="ARBA" id="ARBA00022801"/>
    </source>
</evidence>
<evidence type="ECO:0000259" key="6">
    <source>
        <dbReference type="PROSITE" id="PS51193"/>
    </source>
</evidence>
<evidence type="ECO:0000256" key="4">
    <source>
        <dbReference type="ARBA" id="ARBA00038058"/>
    </source>
</evidence>
<keyword evidence="1" id="KW-0547">Nucleotide-binding</keyword>
<reference evidence="7" key="1">
    <citation type="submission" date="2023-05" db="EMBL/GenBank/DDBJ databases">
        <title>Whole genome sequence of Commensalibacter sp.</title>
        <authorList>
            <person name="Charoenyingcharoen P."/>
            <person name="Yukphan P."/>
        </authorList>
    </citation>
    <scope>NUCLEOTIDE SEQUENCE</scope>
    <source>
        <strain evidence="7">TBRC 16381</strain>
    </source>
</reference>
<dbReference type="InterPro" id="IPR014001">
    <property type="entry name" value="Helicase_ATP-bd"/>
</dbReference>
<dbReference type="GO" id="GO:0003678">
    <property type="term" value="F:DNA helicase activity"/>
    <property type="evidence" value="ECO:0007669"/>
    <property type="project" value="UniProtKB-EC"/>
</dbReference>
<dbReference type="RefSeq" id="WP_281447189.1">
    <property type="nucleotide sequence ID" value="NZ_JASBAO010000001.1"/>
</dbReference>
<keyword evidence="8" id="KW-1185">Reference proteome</keyword>
<dbReference type="Gene3D" id="3.40.50.300">
    <property type="entry name" value="P-loop containing nucleotide triphosphate hydrolases"/>
    <property type="match status" value="2"/>
</dbReference>
<keyword evidence="3" id="KW-0067">ATP-binding</keyword>
<evidence type="ECO:0000256" key="3">
    <source>
        <dbReference type="ARBA" id="ARBA00022840"/>
    </source>
</evidence>
<dbReference type="InterPro" id="IPR027417">
    <property type="entry name" value="P-loop_NTPase"/>
</dbReference>